<dbReference type="Proteomes" id="UP000722791">
    <property type="component" value="Unassembled WGS sequence"/>
</dbReference>
<evidence type="ECO:0000313" key="2">
    <source>
        <dbReference type="EMBL" id="GIL92749.1"/>
    </source>
</evidence>
<organism evidence="2 4">
    <name type="scientific">Volvox reticuliferus</name>
    <dbReference type="NCBI Taxonomy" id="1737510"/>
    <lineage>
        <taxon>Eukaryota</taxon>
        <taxon>Viridiplantae</taxon>
        <taxon>Chlorophyta</taxon>
        <taxon>core chlorophytes</taxon>
        <taxon>Chlorophyceae</taxon>
        <taxon>CS clade</taxon>
        <taxon>Chlamydomonadales</taxon>
        <taxon>Volvocaceae</taxon>
        <taxon>Volvox</taxon>
    </lineage>
</organism>
<gene>
    <name evidence="2" type="ORF">Vretifemale_20251</name>
    <name evidence="3" type="ORF">Vretimale_11742</name>
</gene>
<reference evidence="2" key="1">
    <citation type="journal article" date="2021" name="Proc. Natl. Acad. Sci. U.S.A.">
        <title>Three genomes in the algal genus Volvox reveal the fate of a haploid sex-determining region after a transition to homothallism.</title>
        <authorList>
            <person name="Yamamoto K."/>
            <person name="Hamaji T."/>
            <person name="Kawai-Toyooka H."/>
            <person name="Matsuzaki R."/>
            <person name="Takahashi F."/>
            <person name="Nishimura Y."/>
            <person name="Kawachi M."/>
            <person name="Noguchi H."/>
            <person name="Minakuchi Y."/>
            <person name="Umen J.G."/>
            <person name="Toyoda A."/>
            <person name="Nozaki H."/>
        </authorList>
    </citation>
    <scope>NUCLEOTIDE SEQUENCE</scope>
    <source>
        <strain evidence="3">NIES-3785</strain>
        <strain evidence="2">NIES-3786</strain>
    </source>
</reference>
<keyword evidence="4" id="KW-1185">Reference proteome</keyword>
<dbReference type="EMBL" id="BNCP01000082">
    <property type="protein sequence ID" value="GIL92749.1"/>
    <property type="molecule type" value="Genomic_DNA"/>
</dbReference>
<dbReference type="EMBL" id="BNCQ01000024">
    <property type="protein sequence ID" value="GIM07665.1"/>
    <property type="molecule type" value="Genomic_DNA"/>
</dbReference>
<comment type="caution">
    <text evidence="2">The sequence shown here is derived from an EMBL/GenBank/DDBJ whole genome shotgun (WGS) entry which is preliminary data.</text>
</comment>
<dbReference type="Proteomes" id="UP000747110">
    <property type="component" value="Unassembled WGS sequence"/>
</dbReference>
<evidence type="ECO:0000313" key="4">
    <source>
        <dbReference type="Proteomes" id="UP000747110"/>
    </source>
</evidence>
<proteinExistence type="predicted"/>
<protein>
    <submittedName>
        <fullName evidence="2">Uncharacterized protein</fullName>
    </submittedName>
</protein>
<feature type="region of interest" description="Disordered" evidence="1">
    <location>
        <begin position="59"/>
        <end position="83"/>
    </location>
</feature>
<dbReference type="OrthoDB" id="534564at2759"/>
<evidence type="ECO:0000256" key="1">
    <source>
        <dbReference type="SAM" id="MobiDB-lite"/>
    </source>
</evidence>
<name>A0A8J4FW42_9CHLO</name>
<sequence length="379" mass="40863">MPFQKACRAGLQQPSLPIRVRNEFPARRQPNQPKRSCHDNAAALKCTCPVSMPASAGRDVTTAAAGRVTRPGASDPSPTPLSGAPLLADLQNRARSPSTVNVFGKPFTKTELTALDAAVSHLSNDAHGSAAAASGLTALRRHLLEDLLLEASVFKRIPLPVVEGAMALLELMSHKPLQIEPFAGGPDTGRENPFVDDPALLSQYRWQLVVGADVGGVQYIPAVEELEVFPDQSFTLGTDLDFIFTGFRGTSDWLAPGHLSYTVRQVRLELRWPKAWRRAAAWLAWRRRLGGAAATAAAMGDEPDWGDSLPNSPTCREDPSRPAITIPLPFPTNELLAFSCDGRVAATRSRLTNGLILLLEVGTRERMRSAAGAARTDDP</sequence>
<evidence type="ECO:0000313" key="3">
    <source>
        <dbReference type="EMBL" id="GIM07665.1"/>
    </source>
</evidence>
<dbReference type="AlphaFoldDB" id="A0A8J4FW42"/>
<accession>A0A8J4FW42</accession>